<name>A0A0A0C024_9CELL</name>
<dbReference type="PANTHER" id="PTHR30157:SF0">
    <property type="entry name" value="NADPH-DEPENDENT FERRIC-CHELATE REDUCTASE"/>
    <property type="match status" value="1"/>
</dbReference>
<dbReference type="SUPFAM" id="SSF63380">
    <property type="entry name" value="Riboflavin synthase domain-like"/>
    <property type="match status" value="1"/>
</dbReference>
<evidence type="ECO:0000313" key="3">
    <source>
        <dbReference type="EMBL" id="KGM13550.1"/>
    </source>
</evidence>
<feature type="compositionally biased region" description="Polar residues" evidence="1">
    <location>
        <begin position="1"/>
        <end position="17"/>
    </location>
</feature>
<feature type="domain" description="FAD-binding FR-type" evidence="2">
    <location>
        <begin position="31"/>
        <end position="151"/>
    </location>
</feature>
<comment type="caution">
    <text evidence="3">The sequence shown here is derived from an EMBL/GenBank/DDBJ whole genome shotgun (WGS) entry which is preliminary data.</text>
</comment>
<dbReference type="Proteomes" id="UP000054314">
    <property type="component" value="Unassembled WGS sequence"/>
</dbReference>
<dbReference type="GO" id="GO:0016491">
    <property type="term" value="F:oxidoreductase activity"/>
    <property type="evidence" value="ECO:0007669"/>
    <property type="project" value="InterPro"/>
</dbReference>
<evidence type="ECO:0000259" key="2">
    <source>
        <dbReference type="PROSITE" id="PS51384"/>
    </source>
</evidence>
<dbReference type="EMBL" id="AXCZ01000036">
    <property type="protein sequence ID" value="KGM13550.1"/>
    <property type="molecule type" value="Genomic_DNA"/>
</dbReference>
<dbReference type="Gene3D" id="3.40.50.80">
    <property type="entry name" value="Nucleotide-binding domain of ferredoxin-NADP reductase (FNR) module"/>
    <property type="match status" value="1"/>
</dbReference>
<dbReference type="InterPro" id="IPR017927">
    <property type="entry name" value="FAD-bd_FR_type"/>
</dbReference>
<gene>
    <name evidence="3" type="ORF">N869_13135</name>
</gene>
<dbReference type="PROSITE" id="PS51384">
    <property type="entry name" value="FAD_FR"/>
    <property type="match status" value="1"/>
</dbReference>
<proteinExistence type="predicted"/>
<accession>A0A0A0C024</accession>
<organism evidence="3 4">
    <name type="scientific">Cellulomonas bogoriensis 69B4 = DSM 16987</name>
    <dbReference type="NCBI Taxonomy" id="1386082"/>
    <lineage>
        <taxon>Bacteria</taxon>
        <taxon>Bacillati</taxon>
        <taxon>Actinomycetota</taxon>
        <taxon>Actinomycetes</taxon>
        <taxon>Micrococcales</taxon>
        <taxon>Cellulomonadaceae</taxon>
        <taxon>Cellulomonas</taxon>
    </lineage>
</organism>
<dbReference type="Pfam" id="PF08021">
    <property type="entry name" value="FAD_binding_9"/>
    <property type="match status" value="1"/>
</dbReference>
<dbReference type="InterPro" id="IPR017938">
    <property type="entry name" value="Riboflavin_synthase-like_b-brl"/>
</dbReference>
<dbReference type="InterPro" id="IPR039261">
    <property type="entry name" value="FNR_nucleotide-bd"/>
</dbReference>
<sequence>MTAPASETATDALTSDGATAPDPVRRVPHPPTARRLTVSAVQDLGPRLRRVTLTGSDLAGFRAWGPLDHVKVFFPGPQGLVVPVVEEGRWVNREDPALLHRDYTVRTFDPTVGLVLDMVVHDHGPAGRWTARAAPGQELATLGPRGSALPPLDRDRYVLAADETGLPALLNWLDRLPTTADVVAHVEVQDEADELPEEALGGHRVTWHHRRGAAPGTTTLLPDAVAGTPLGDGTVWAWAAGETAAVRAIRTGLAARGLRRDSFAMTGYWRRGVANFDHHSPEA</sequence>
<dbReference type="PANTHER" id="PTHR30157">
    <property type="entry name" value="FERRIC REDUCTASE, NADPH-DEPENDENT"/>
    <property type="match status" value="1"/>
</dbReference>
<dbReference type="RefSeq" id="WP_052105082.1">
    <property type="nucleotide sequence ID" value="NZ_AXCZ01000036.1"/>
</dbReference>
<dbReference type="InterPro" id="IPR007037">
    <property type="entry name" value="SIP_rossman_dom"/>
</dbReference>
<protein>
    <submittedName>
        <fullName evidence="3">Iron-chelator utilization protein</fullName>
    </submittedName>
</protein>
<dbReference type="InterPro" id="IPR013113">
    <property type="entry name" value="SIP_FAD-bd"/>
</dbReference>
<dbReference type="InterPro" id="IPR039374">
    <property type="entry name" value="SIP_fam"/>
</dbReference>
<evidence type="ECO:0000256" key="1">
    <source>
        <dbReference type="SAM" id="MobiDB-lite"/>
    </source>
</evidence>
<dbReference type="Gene3D" id="2.40.30.10">
    <property type="entry name" value="Translation factors"/>
    <property type="match status" value="1"/>
</dbReference>
<keyword evidence="4" id="KW-1185">Reference proteome</keyword>
<feature type="region of interest" description="Disordered" evidence="1">
    <location>
        <begin position="1"/>
        <end position="31"/>
    </location>
</feature>
<dbReference type="CDD" id="cd06193">
    <property type="entry name" value="siderophore_interacting"/>
    <property type="match status" value="1"/>
</dbReference>
<dbReference type="Pfam" id="PF04954">
    <property type="entry name" value="SIP"/>
    <property type="match status" value="1"/>
</dbReference>
<dbReference type="AlphaFoldDB" id="A0A0A0C024"/>
<reference evidence="3 4" key="1">
    <citation type="submission" date="2013-08" db="EMBL/GenBank/DDBJ databases">
        <title>Genome sequencing of Cellulomonas bogoriensis 69B4.</title>
        <authorList>
            <person name="Chen F."/>
            <person name="Li Y."/>
            <person name="Wang G."/>
        </authorList>
    </citation>
    <scope>NUCLEOTIDE SEQUENCE [LARGE SCALE GENOMIC DNA]</scope>
    <source>
        <strain evidence="3 4">69B4</strain>
    </source>
</reference>
<evidence type="ECO:0000313" key="4">
    <source>
        <dbReference type="Proteomes" id="UP000054314"/>
    </source>
</evidence>